<reference evidence="4 5" key="1">
    <citation type="journal article" date="2023" name="G3 (Bethesda)">
        <title>A haplotype-resolved chromosome-scale genome for Quercus rubra L. provides insights into the genetics of adaptive traits for red oak species.</title>
        <authorList>
            <person name="Kapoor B."/>
            <person name="Jenkins J."/>
            <person name="Schmutz J."/>
            <person name="Zhebentyayeva T."/>
            <person name="Kuelheim C."/>
            <person name="Coggeshall M."/>
            <person name="Heim C."/>
            <person name="Lasky J.R."/>
            <person name="Leites L."/>
            <person name="Islam-Faridi N."/>
            <person name="Romero-Severson J."/>
            <person name="DeLeo V.L."/>
            <person name="Lucas S.M."/>
            <person name="Lazic D."/>
            <person name="Gailing O."/>
            <person name="Carlson J."/>
            <person name="Staton M."/>
        </authorList>
    </citation>
    <scope>NUCLEOTIDE SEQUENCE [LARGE SCALE GENOMIC DNA]</scope>
    <source>
        <strain evidence="4">Pseudo-F2</strain>
    </source>
</reference>
<dbReference type="SUPFAM" id="SSF57756">
    <property type="entry name" value="Retrovirus zinc finger-like domains"/>
    <property type="match status" value="1"/>
</dbReference>
<dbReference type="EMBL" id="JAXUIC010000004">
    <property type="protein sequence ID" value="KAK4594504.1"/>
    <property type="molecule type" value="Genomic_DNA"/>
</dbReference>
<dbReference type="PROSITE" id="PS50158">
    <property type="entry name" value="ZF_CCHC"/>
    <property type="match status" value="1"/>
</dbReference>
<accession>A0AAN7IYV1</accession>
<sequence length="299" mass="33200">MVSTATVTPNSSTSSPMEDPLSPYFLHHDENPGATLVSQPLNKLGFVDGTIRASMANTPALKQAWFRCNNMVSSWIMKEAKCVSPQITASVIYRRSAFEVQNKKIGSISQEESSVINYFTDLHVLWDQLLNYRPMPKNSCGNCMCGVNEKIDCLQHQDYIMPFLNRLSESHAQVRTQILMMDPIPSIIKAFSLVTQEEIQKSIGSLANPNVESTALAAKTSNSNFNGRNFKNNNGKGGPICSHCGKLGHIMEKCYKIVGYAPGYKQKRKGPTVNQVSSQEEYTDVRPINSTKKCSVVHE</sequence>
<feature type="region of interest" description="Disordered" evidence="2">
    <location>
        <begin position="1"/>
        <end position="24"/>
    </location>
</feature>
<evidence type="ECO:0000313" key="5">
    <source>
        <dbReference type="Proteomes" id="UP001324115"/>
    </source>
</evidence>
<name>A0AAN7IYV1_QUERU</name>
<comment type="caution">
    <text evidence="4">The sequence shown here is derived from an EMBL/GenBank/DDBJ whole genome shotgun (WGS) entry which is preliminary data.</text>
</comment>
<dbReference type="AlphaFoldDB" id="A0AAN7IYV1"/>
<dbReference type="InterPro" id="IPR036875">
    <property type="entry name" value="Znf_CCHC_sf"/>
</dbReference>
<evidence type="ECO:0000256" key="2">
    <source>
        <dbReference type="SAM" id="MobiDB-lite"/>
    </source>
</evidence>
<protein>
    <recommendedName>
        <fullName evidence="3">CCHC-type domain-containing protein</fullName>
    </recommendedName>
</protein>
<dbReference type="PANTHER" id="PTHR34222:SF99">
    <property type="entry name" value="PROTEIN, PUTATIVE-RELATED"/>
    <property type="match status" value="1"/>
</dbReference>
<organism evidence="4 5">
    <name type="scientific">Quercus rubra</name>
    <name type="common">Northern red oak</name>
    <name type="synonym">Quercus borealis</name>
    <dbReference type="NCBI Taxonomy" id="3512"/>
    <lineage>
        <taxon>Eukaryota</taxon>
        <taxon>Viridiplantae</taxon>
        <taxon>Streptophyta</taxon>
        <taxon>Embryophyta</taxon>
        <taxon>Tracheophyta</taxon>
        <taxon>Spermatophyta</taxon>
        <taxon>Magnoliopsida</taxon>
        <taxon>eudicotyledons</taxon>
        <taxon>Gunneridae</taxon>
        <taxon>Pentapetalae</taxon>
        <taxon>rosids</taxon>
        <taxon>fabids</taxon>
        <taxon>Fagales</taxon>
        <taxon>Fagaceae</taxon>
        <taxon>Quercus</taxon>
    </lineage>
</organism>
<keyword evidence="1" id="KW-0479">Metal-binding</keyword>
<dbReference type="PANTHER" id="PTHR34222">
    <property type="entry name" value="GAG_PRE-INTEGRS DOMAIN-CONTAINING PROTEIN"/>
    <property type="match status" value="1"/>
</dbReference>
<evidence type="ECO:0000256" key="1">
    <source>
        <dbReference type="PROSITE-ProRule" id="PRU00047"/>
    </source>
</evidence>
<keyword evidence="1" id="KW-0862">Zinc</keyword>
<evidence type="ECO:0000313" key="4">
    <source>
        <dbReference type="EMBL" id="KAK4594504.1"/>
    </source>
</evidence>
<dbReference type="InterPro" id="IPR001878">
    <property type="entry name" value="Znf_CCHC"/>
</dbReference>
<feature type="domain" description="CCHC-type" evidence="3">
    <location>
        <begin position="241"/>
        <end position="254"/>
    </location>
</feature>
<dbReference type="Proteomes" id="UP001324115">
    <property type="component" value="Unassembled WGS sequence"/>
</dbReference>
<dbReference type="GO" id="GO:0003676">
    <property type="term" value="F:nucleic acid binding"/>
    <property type="evidence" value="ECO:0007669"/>
    <property type="project" value="InterPro"/>
</dbReference>
<feature type="compositionally biased region" description="Polar residues" evidence="2">
    <location>
        <begin position="1"/>
        <end position="16"/>
    </location>
</feature>
<dbReference type="GO" id="GO:0008270">
    <property type="term" value="F:zinc ion binding"/>
    <property type="evidence" value="ECO:0007669"/>
    <property type="project" value="UniProtKB-KW"/>
</dbReference>
<keyword evidence="1" id="KW-0863">Zinc-finger</keyword>
<gene>
    <name evidence="4" type="ORF">RGQ29_018261</name>
</gene>
<keyword evidence="5" id="KW-1185">Reference proteome</keyword>
<proteinExistence type="predicted"/>
<evidence type="ECO:0000259" key="3">
    <source>
        <dbReference type="PROSITE" id="PS50158"/>
    </source>
</evidence>